<evidence type="ECO:0000313" key="5">
    <source>
        <dbReference type="EMBL" id="KAF2069097.1"/>
    </source>
</evidence>
<evidence type="ECO:0000256" key="4">
    <source>
        <dbReference type="SAM" id="Phobius"/>
    </source>
</evidence>
<keyword evidence="4" id="KW-1133">Transmembrane helix</keyword>
<reference evidence="5" key="1">
    <citation type="submission" date="2020-01" db="EMBL/GenBank/DDBJ databases">
        <title>Development of genomics and gene disruption for Polysphondylium violaceum indicates a role for the polyketide synthase stlB in stalk morphogenesis.</title>
        <authorList>
            <person name="Narita B."/>
            <person name="Kawabe Y."/>
            <person name="Kin K."/>
            <person name="Saito T."/>
            <person name="Gibbs R."/>
            <person name="Kuspa A."/>
            <person name="Muzny D."/>
            <person name="Queller D."/>
            <person name="Richards S."/>
            <person name="Strassman J."/>
            <person name="Sucgang R."/>
            <person name="Worley K."/>
            <person name="Schaap P."/>
        </authorList>
    </citation>
    <scope>NUCLEOTIDE SEQUENCE</scope>
    <source>
        <strain evidence="5">QSvi11</strain>
    </source>
</reference>
<gene>
    <name evidence="5" type="ORF">CYY_009581</name>
</gene>
<accession>A0A8J4PL92</accession>
<dbReference type="AlphaFoldDB" id="A0A8J4PL92"/>
<keyword evidence="2 4" id="KW-0812">Transmembrane</keyword>
<evidence type="ECO:0000256" key="1">
    <source>
        <dbReference type="ARBA" id="ARBA00004370"/>
    </source>
</evidence>
<feature type="transmembrane region" description="Helical" evidence="4">
    <location>
        <begin position="204"/>
        <end position="222"/>
    </location>
</feature>
<protein>
    <submittedName>
        <fullName evidence="5">Uncharacterized protein</fullName>
    </submittedName>
</protein>
<keyword evidence="3 4" id="KW-0472">Membrane</keyword>
<evidence type="ECO:0000256" key="3">
    <source>
        <dbReference type="ARBA" id="ARBA00023136"/>
    </source>
</evidence>
<dbReference type="GO" id="GO:0016020">
    <property type="term" value="C:membrane"/>
    <property type="evidence" value="ECO:0007669"/>
    <property type="project" value="UniProtKB-SubCell"/>
</dbReference>
<keyword evidence="6" id="KW-1185">Reference proteome</keyword>
<dbReference type="EMBL" id="AJWJ01000749">
    <property type="protein sequence ID" value="KAF2069097.1"/>
    <property type="molecule type" value="Genomic_DNA"/>
</dbReference>
<evidence type="ECO:0000313" key="6">
    <source>
        <dbReference type="Proteomes" id="UP000695562"/>
    </source>
</evidence>
<comment type="caution">
    <text evidence="5">The sequence shown here is derived from an EMBL/GenBank/DDBJ whole genome shotgun (WGS) entry which is preliminary data.</text>
</comment>
<dbReference type="SUPFAM" id="SSF103506">
    <property type="entry name" value="Mitochondrial carrier"/>
    <property type="match status" value="1"/>
</dbReference>
<comment type="subcellular location">
    <subcellularLocation>
        <location evidence="1">Membrane</location>
    </subcellularLocation>
</comment>
<dbReference type="Proteomes" id="UP000695562">
    <property type="component" value="Unassembled WGS sequence"/>
</dbReference>
<evidence type="ECO:0000256" key="2">
    <source>
        <dbReference type="ARBA" id="ARBA00022692"/>
    </source>
</evidence>
<feature type="transmembrane region" description="Helical" evidence="4">
    <location>
        <begin position="258"/>
        <end position="278"/>
    </location>
</feature>
<proteinExistence type="predicted"/>
<organism evidence="5 6">
    <name type="scientific">Polysphondylium violaceum</name>
    <dbReference type="NCBI Taxonomy" id="133409"/>
    <lineage>
        <taxon>Eukaryota</taxon>
        <taxon>Amoebozoa</taxon>
        <taxon>Evosea</taxon>
        <taxon>Eumycetozoa</taxon>
        <taxon>Dictyostelia</taxon>
        <taxon>Dictyosteliales</taxon>
        <taxon>Dictyosteliaceae</taxon>
        <taxon>Polysphondylium</taxon>
    </lineage>
</organism>
<name>A0A8J4PL92_9MYCE</name>
<sequence length="378" mass="44248">MLTRKEKLIIRYASNEGSLDFYKLLSLHPKTPPQQMKVQCDSLFSHYYLDKFDLPLPLDYSVKSNDSDDGDQDYELIYKNIKVEKTKEIYVRVKLGLYILTNPRLKLVYDSLVLHNTEDHKSNSDLGYLFIKSIVTLYLNTSICFTQCQPFTVPLSQQLFIPLSSFFKSIPLVICDTLASTFFNKLYHSKNSNNNRSSTFYSRLIYPIVSYPLNTLFTTIIMNPQKPHIQILGEIFDWNKNNNGQNILHSLSRPWHGFSFWLAGFVMSNLIINTMDYLQVKVIRKFYSRQLDSTLLKYLNYIFSLQIFKSLTISFLNNPLDVVYRQYQNTLLNSVGNTHHKKPINRLNFIKSIYYGQGYKKLMNGFIFKSLFSLMAKN</sequence>
<dbReference type="InterPro" id="IPR023395">
    <property type="entry name" value="MCP_dom_sf"/>
</dbReference>